<protein>
    <submittedName>
        <fullName evidence="1">Uncharacterized protein</fullName>
    </submittedName>
</protein>
<dbReference type="STRING" id="571915.CMUST_03325"/>
<dbReference type="EMBL" id="CP011542">
    <property type="protein sequence ID" value="AKK05009.1"/>
    <property type="molecule type" value="Genomic_DNA"/>
</dbReference>
<name>A0A0G3GV19_9CORY</name>
<dbReference type="RefSeq" id="WP_047261310.1">
    <property type="nucleotide sequence ID" value="NZ_CP011542.1"/>
</dbReference>
<keyword evidence="2" id="KW-1185">Reference proteome</keyword>
<reference evidence="1 2" key="1">
    <citation type="journal article" date="2015" name="Genome Announc.">
        <title>Complete Genome Sequence of the Type Strain Corynebacterium mustelae DSM 45274, Isolated from Various Tissues of a Male Ferret with Lethal Sepsis.</title>
        <authorList>
            <person name="Ruckert C."/>
            <person name="Eimer J."/>
            <person name="Winkler A."/>
            <person name="Tauch A."/>
        </authorList>
    </citation>
    <scope>NUCLEOTIDE SEQUENCE [LARGE SCALE GENOMIC DNA]</scope>
    <source>
        <strain evidence="1 2">DSM 45274</strain>
    </source>
</reference>
<gene>
    <name evidence="1" type="ORF">CMUST_03325</name>
</gene>
<reference evidence="2" key="2">
    <citation type="submission" date="2015-05" db="EMBL/GenBank/DDBJ databases">
        <title>Complete genome sequence of Corynebacterium mustelae DSM 45274, isolated from various tissues of a male ferret with lethal sepsis.</title>
        <authorList>
            <person name="Ruckert C."/>
            <person name="Albersmeier A."/>
            <person name="Winkler A."/>
            <person name="Tauch A."/>
        </authorList>
    </citation>
    <scope>NUCLEOTIDE SEQUENCE [LARGE SCALE GENOMIC DNA]</scope>
    <source>
        <strain evidence="2">DSM 45274</strain>
    </source>
</reference>
<proteinExistence type="predicted"/>
<evidence type="ECO:0000313" key="2">
    <source>
        <dbReference type="Proteomes" id="UP000035199"/>
    </source>
</evidence>
<evidence type="ECO:0000313" key="1">
    <source>
        <dbReference type="EMBL" id="AKK05009.1"/>
    </source>
</evidence>
<dbReference type="AlphaFoldDB" id="A0A0G3GV19"/>
<dbReference type="Proteomes" id="UP000035199">
    <property type="component" value="Chromosome"/>
</dbReference>
<dbReference type="KEGG" id="cmv:CMUST_03325"/>
<organism evidence="1 2">
    <name type="scientific">Corynebacterium mustelae</name>
    <dbReference type="NCBI Taxonomy" id="571915"/>
    <lineage>
        <taxon>Bacteria</taxon>
        <taxon>Bacillati</taxon>
        <taxon>Actinomycetota</taxon>
        <taxon>Actinomycetes</taxon>
        <taxon>Mycobacteriales</taxon>
        <taxon>Corynebacteriaceae</taxon>
        <taxon>Corynebacterium</taxon>
    </lineage>
</organism>
<sequence length="93" mass="9794">MERNLHVHIKAARALAAELAANAATPIHASYLPGEDLPGAGAFITALNGAIDSLANRARTQCAYVDNAVTTTMTYLRQAEATDTTLGRSLDLL</sequence>
<dbReference type="PATRIC" id="fig|571915.4.peg.704"/>
<accession>A0A0G3GV19</accession>
<dbReference type="OrthoDB" id="9974516at2"/>